<protein>
    <submittedName>
        <fullName evidence="1">Uncharacterized protein</fullName>
    </submittedName>
</protein>
<comment type="caution">
    <text evidence="1">The sequence shown here is derived from an EMBL/GenBank/DDBJ whole genome shotgun (WGS) entry which is preliminary data.</text>
</comment>
<dbReference type="EMBL" id="LXQD01000352">
    <property type="protein sequence ID" value="RCJ17964.1"/>
    <property type="molecule type" value="Genomic_DNA"/>
</dbReference>
<sequence length="237" mass="27006">MLTLEKTSALPYNVLNESIKETFTAIDRFEWQALEEILQMREKQLYREAGHKSFEQYCQAELAAWGGYRRINQLLGAKEVIDAADELGEHIKNERQARSRMRLVKEPEKLKAAVAIALKDNPSPSESDFAAAANKVVPRLLRKKPVVEEPLVPEIQEPMVPQQTPAEGDPCDCALVIGLGSIVAHADTYSALYVQKGKVIEDLGDEVVVAWEHWQDKPKKTDRYFKDDLRFWQETNQ</sequence>
<accession>A0A367Q3R9</accession>
<evidence type="ECO:0000313" key="1">
    <source>
        <dbReference type="EMBL" id="RCJ17964.1"/>
    </source>
</evidence>
<gene>
    <name evidence="1" type="ORF">A6770_33435</name>
</gene>
<keyword evidence="2" id="KW-1185">Reference proteome</keyword>
<reference evidence="1" key="1">
    <citation type="submission" date="2016-04" db="EMBL/GenBank/DDBJ databases">
        <authorList>
            <person name="Tabuchi Yagui T.R."/>
        </authorList>
    </citation>
    <scope>NUCLEOTIDE SEQUENCE [LARGE SCALE GENOMIC DNA]</scope>
    <source>
        <strain evidence="1">NIES-26</strain>
    </source>
</reference>
<organism evidence="1 2">
    <name type="scientific">Nostoc minutum NIES-26</name>
    <dbReference type="NCBI Taxonomy" id="1844469"/>
    <lineage>
        <taxon>Bacteria</taxon>
        <taxon>Bacillati</taxon>
        <taxon>Cyanobacteriota</taxon>
        <taxon>Cyanophyceae</taxon>
        <taxon>Nostocales</taxon>
        <taxon>Nostocaceae</taxon>
        <taxon>Nostoc</taxon>
    </lineage>
</organism>
<dbReference type="Proteomes" id="UP000252107">
    <property type="component" value="Unassembled WGS sequence"/>
</dbReference>
<dbReference type="AlphaFoldDB" id="A0A367Q3R9"/>
<name>A0A367Q3R9_9NOSO</name>
<evidence type="ECO:0000313" key="2">
    <source>
        <dbReference type="Proteomes" id="UP000252107"/>
    </source>
</evidence>
<proteinExistence type="predicted"/>